<keyword evidence="2" id="KW-1185">Reference proteome</keyword>
<protein>
    <submittedName>
        <fullName evidence="1">Uncharacterized protein</fullName>
    </submittedName>
</protein>
<dbReference type="AlphaFoldDB" id="A0A517ZJ76"/>
<reference evidence="1 2" key="1">
    <citation type="submission" date="2019-02" db="EMBL/GenBank/DDBJ databases">
        <title>Deep-cultivation of Planctomycetes and their phenomic and genomic characterization uncovers novel biology.</title>
        <authorList>
            <person name="Wiegand S."/>
            <person name="Jogler M."/>
            <person name="Boedeker C."/>
            <person name="Pinto D."/>
            <person name="Vollmers J."/>
            <person name="Rivas-Marin E."/>
            <person name="Kohn T."/>
            <person name="Peeters S.H."/>
            <person name="Heuer A."/>
            <person name="Rast P."/>
            <person name="Oberbeckmann S."/>
            <person name="Bunk B."/>
            <person name="Jeske O."/>
            <person name="Meyerdierks A."/>
            <person name="Storesund J.E."/>
            <person name="Kallscheuer N."/>
            <person name="Luecker S."/>
            <person name="Lage O.M."/>
            <person name="Pohl T."/>
            <person name="Merkel B.J."/>
            <person name="Hornburger P."/>
            <person name="Mueller R.-W."/>
            <person name="Bruemmer F."/>
            <person name="Labrenz M."/>
            <person name="Spormann A.M."/>
            <person name="Op den Camp H."/>
            <person name="Overmann J."/>
            <person name="Amann R."/>
            <person name="Jetten M.S.M."/>
            <person name="Mascher T."/>
            <person name="Medema M.H."/>
            <person name="Devos D.P."/>
            <person name="Kaster A.-K."/>
            <person name="Ovreas L."/>
            <person name="Rohde M."/>
            <person name="Galperin M.Y."/>
            <person name="Jogler C."/>
        </authorList>
    </citation>
    <scope>NUCLEOTIDE SEQUENCE [LARGE SCALE GENOMIC DNA]</scope>
    <source>
        <strain evidence="1 2">Mal52</strain>
    </source>
</reference>
<dbReference type="KEGG" id="sdyn:Mal52_09930"/>
<sequence length="49" mass="5377">MAGIDFSCLASIITIRFAISMLIPARCFLGRGEPVIKPLILLTKLFVLL</sequence>
<organism evidence="1 2">
    <name type="scientific">Symmachiella dynata</name>
    <dbReference type="NCBI Taxonomy" id="2527995"/>
    <lineage>
        <taxon>Bacteria</taxon>
        <taxon>Pseudomonadati</taxon>
        <taxon>Planctomycetota</taxon>
        <taxon>Planctomycetia</taxon>
        <taxon>Planctomycetales</taxon>
        <taxon>Planctomycetaceae</taxon>
        <taxon>Symmachiella</taxon>
    </lineage>
</organism>
<gene>
    <name evidence="1" type="ORF">Mal52_09930</name>
</gene>
<name>A0A517ZJ76_9PLAN</name>
<evidence type="ECO:0000313" key="1">
    <source>
        <dbReference type="EMBL" id="QDU42530.1"/>
    </source>
</evidence>
<proteinExistence type="predicted"/>
<evidence type="ECO:0000313" key="2">
    <source>
        <dbReference type="Proteomes" id="UP000319383"/>
    </source>
</evidence>
<dbReference type="Proteomes" id="UP000319383">
    <property type="component" value="Chromosome"/>
</dbReference>
<dbReference type="EMBL" id="CP036276">
    <property type="protein sequence ID" value="QDU42530.1"/>
    <property type="molecule type" value="Genomic_DNA"/>
</dbReference>
<accession>A0A517ZJ76</accession>